<sequence length="382" mass="40304">MDVCVASLILCSLVLAAGAQTPVLSIEPRSATVRQGESVSFRCRVQSGAQPVRLEWKRTNNQPLPDNVKIGPDGSVLTVASSRPGNQGTYRCVATNAFGKAHSSASLTVKQSPKIDITPSSPVKVRAGEPIKLECHATGRPRPSVTWHRQGAGETGQSSSTEAKAVVQVSAARSEDAGVYVCKAQNSEGTAETKVEVRVEGGAQTATMPQASVLQAEMVAVEGSTVTLHCQATGSPTPTITWSKLRAPLPWQHRVSDGTLTLQSLGRQDSGQYICNATNAAGASEATVQLEVETPPYATSIPEQLRVQPGDTIRVQCLAHGTPPVTFQWTRVRGVMPARAQTQDGVLVISQAKAADAGTYKCVATNKWGSSETQARVTVRSA</sequence>
<evidence type="ECO:0000256" key="9">
    <source>
        <dbReference type="ARBA" id="ARBA00023180"/>
    </source>
</evidence>
<feature type="domain" description="Ig-like" evidence="13">
    <location>
        <begin position="296"/>
        <end position="378"/>
    </location>
</feature>
<dbReference type="GO" id="GO:0043025">
    <property type="term" value="C:neuronal cell body"/>
    <property type="evidence" value="ECO:0007669"/>
    <property type="project" value="TreeGrafter"/>
</dbReference>
<feature type="domain" description="Ig-like" evidence="13">
    <location>
        <begin position="22"/>
        <end position="108"/>
    </location>
</feature>
<name>A0A9D3QI45_MEGAT</name>
<evidence type="ECO:0000256" key="11">
    <source>
        <dbReference type="SAM" id="MobiDB-lite"/>
    </source>
</evidence>
<dbReference type="GO" id="GO:0008046">
    <property type="term" value="F:axon guidance receptor activity"/>
    <property type="evidence" value="ECO:0007669"/>
    <property type="project" value="TreeGrafter"/>
</dbReference>
<dbReference type="GO" id="GO:0030424">
    <property type="term" value="C:axon"/>
    <property type="evidence" value="ECO:0007669"/>
    <property type="project" value="TreeGrafter"/>
</dbReference>
<dbReference type="GO" id="GO:0050808">
    <property type="term" value="P:synapse organization"/>
    <property type="evidence" value="ECO:0007669"/>
    <property type="project" value="TreeGrafter"/>
</dbReference>
<evidence type="ECO:0000256" key="4">
    <source>
        <dbReference type="ARBA" id="ARBA00022692"/>
    </source>
</evidence>
<keyword evidence="7" id="KW-0472">Membrane</keyword>
<keyword evidence="6" id="KW-1133">Transmembrane helix</keyword>
<evidence type="ECO:0000256" key="10">
    <source>
        <dbReference type="ARBA" id="ARBA00023319"/>
    </source>
</evidence>
<accession>A0A9D3QI45</accession>
<keyword evidence="10" id="KW-0393">Immunoglobulin domain</keyword>
<dbReference type="AlphaFoldDB" id="A0A9D3QI45"/>
<dbReference type="Pfam" id="PF07679">
    <property type="entry name" value="I-set"/>
    <property type="match status" value="4"/>
</dbReference>
<gene>
    <name evidence="14" type="ORF">MATL_G00001630</name>
</gene>
<dbReference type="InterPro" id="IPR050958">
    <property type="entry name" value="Cell_Adh-Cytoskel_Orgn"/>
</dbReference>
<evidence type="ECO:0000256" key="1">
    <source>
        <dbReference type="ARBA" id="ARBA00004167"/>
    </source>
</evidence>
<dbReference type="PIRSF" id="PIRSF000615">
    <property type="entry name" value="TyrPK_CSF1-R"/>
    <property type="match status" value="1"/>
</dbReference>
<comment type="subcellular location">
    <subcellularLocation>
        <location evidence="2">Cell membrane</location>
    </subcellularLocation>
    <subcellularLocation>
        <location evidence="1">Membrane</location>
        <topology evidence="1">Single-pass membrane protein</topology>
    </subcellularLocation>
</comment>
<dbReference type="FunFam" id="2.60.40.10:FF:001452">
    <property type="entry name" value="Uncharacterized protein, isoform F"/>
    <property type="match status" value="1"/>
</dbReference>
<dbReference type="PRINTS" id="PR01838">
    <property type="entry name" value="NCAMFAMILY"/>
</dbReference>
<keyword evidence="9" id="KW-0325">Glycoprotein</keyword>
<keyword evidence="4" id="KW-0812">Transmembrane</keyword>
<dbReference type="PANTHER" id="PTHR45080:SF8">
    <property type="entry name" value="IG-LIKE DOMAIN-CONTAINING PROTEIN"/>
    <property type="match status" value="1"/>
</dbReference>
<dbReference type="PANTHER" id="PTHR45080">
    <property type="entry name" value="CONTACTIN 5"/>
    <property type="match status" value="1"/>
</dbReference>
<dbReference type="InterPro" id="IPR013098">
    <property type="entry name" value="Ig_I-set"/>
</dbReference>
<feature type="domain" description="Ig-like" evidence="13">
    <location>
        <begin position="209"/>
        <end position="291"/>
    </location>
</feature>
<feature type="chain" id="PRO_5038953781" description="Ig-like domain-containing protein" evidence="12">
    <location>
        <begin position="20"/>
        <end position="382"/>
    </location>
</feature>
<dbReference type="InterPro" id="IPR003598">
    <property type="entry name" value="Ig_sub2"/>
</dbReference>
<comment type="caution">
    <text evidence="14">The sequence shown here is derived from an EMBL/GenBank/DDBJ whole genome shotgun (WGS) entry which is preliminary data.</text>
</comment>
<reference evidence="14" key="1">
    <citation type="submission" date="2021-01" db="EMBL/GenBank/DDBJ databases">
        <authorList>
            <person name="Zahm M."/>
            <person name="Roques C."/>
            <person name="Cabau C."/>
            <person name="Klopp C."/>
            <person name="Donnadieu C."/>
            <person name="Jouanno E."/>
            <person name="Lampietro C."/>
            <person name="Louis A."/>
            <person name="Herpin A."/>
            <person name="Echchiki A."/>
            <person name="Berthelot C."/>
            <person name="Parey E."/>
            <person name="Roest-Crollius H."/>
            <person name="Braasch I."/>
            <person name="Postlethwait J."/>
            <person name="Bobe J."/>
            <person name="Montfort J."/>
            <person name="Bouchez O."/>
            <person name="Begum T."/>
            <person name="Mejri S."/>
            <person name="Adams A."/>
            <person name="Chen W.-J."/>
            <person name="Guiguen Y."/>
        </authorList>
    </citation>
    <scope>NUCLEOTIDE SEQUENCE</scope>
    <source>
        <strain evidence="14">YG-15Mar2019-1</strain>
        <tissue evidence="14">Brain</tissue>
    </source>
</reference>
<dbReference type="InterPro" id="IPR009138">
    <property type="entry name" value="Neural_cell_adh"/>
</dbReference>
<protein>
    <recommendedName>
        <fullName evidence="13">Ig-like domain-containing protein</fullName>
    </recommendedName>
</protein>
<dbReference type="SMART" id="SM00409">
    <property type="entry name" value="IG"/>
    <property type="match status" value="4"/>
</dbReference>
<dbReference type="InterPro" id="IPR013783">
    <property type="entry name" value="Ig-like_fold"/>
</dbReference>
<evidence type="ECO:0000259" key="13">
    <source>
        <dbReference type="PROSITE" id="PS50835"/>
    </source>
</evidence>
<evidence type="ECO:0000313" key="15">
    <source>
        <dbReference type="Proteomes" id="UP001046870"/>
    </source>
</evidence>
<feature type="region of interest" description="Disordered" evidence="11">
    <location>
        <begin position="137"/>
        <end position="162"/>
    </location>
</feature>
<dbReference type="FunFam" id="2.60.40.10:FF:000357">
    <property type="entry name" value="Fc receptor like 1"/>
    <property type="match status" value="1"/>
</dbReference>
<evidence type="ECO:0000313" key="14">
    <source>
        <dbReference type="EMBL" id="KAG7491279.1"/>
    </source>
</evidence>
<dbReference type="FunFam" id="2.60.40.10:FF:000032">
    <property type="entry name" value="palladin isoform X1"/>
    <property type="match status" value="2"/>
</dbReference>
<feature type="domain" description="Ig-like" evidence="13">
    <location>
        <begin position="113"/>
        <end position="198"/>
    </location>
</feature>
<evidence type="ECO:0000256" key="8">
    <source>
        <dbReference type="ARBA" id="ARBA00023157"/>
    </source>
</evidence>
<dbReference type="InterPro" id="IPR007110">
    <property type="entry name" value="Ig-like_dom"/>
</dbReference>
<keyword evidence="15" id="KW-1185">Reference proteome</keyword>
<dbReference type="InterPro" id="IPR003599">
    <property type="entry name" value="Ig_sub"/>
</dbReference>
<dbReference type="PROSITE" id="PS50835">
    <property type="entry name" value="IG_LIKE"/>
    <property type="match status" value="4"/>
</dbReference>
<feature type="signal peptide" evidence="12">
    <location>
        <begin position="1"/>
        <end position="19"/>
    </location>
</feature>
<dbReference type="Proteomes" id="UP001046870">
    <property type="component" value="Chromosome 1"/>
</dbReference>
<keyword evidence="5 12" id="KW-0732">Signal</keyword>
<evidence type="ECO:0000256" key="2">
    <source>
        <dbReference type="ARBA" id="ARBA00004236"/>
    </source>
</evidence>
<proteinExistence type="predicted"/>
<dbReference type="Gene3D" id="2.60.40.10">
    <property type="entry name" value="Immunoglobulins"/>
    <property type="match status" value="4"/>
</dbReference>
<keyword evidence="8" id="KW-1015">Disulfide bond</keyword>
<evidence type="ECO:0000256" key="12">
    <source>
        <dbReference type="SAM" id="SignalP"/>
    </source>
</evidence>
<evidence type="ECO:0000256" key="5">
    <source>
        <dbReference type="ARBA" id="ARBA00022729"/>
    </source>
</evidence>
<evidence type="ECO:0000256" key="7">
    <source>
        <dbReference type="ARBA" id="ARBA00023136"/>
    </source>
</evidence>
<keyword evidence="3" id="KW-1003">Cell membrane</keyword>
<evidence type="ECO:0000256" key="3">
    <source>
        <dbReference type="ARBA" id="ARBA00022475"/>
    </source>
</evidence>
<dbReference type="InterPro" id="IPR036179">
    <property type="entry name" value="Ig-like_dom_sf"/>
</dbReference>
<dbReference type="GO" id="GO:0005886">
    <property type="term" value="C:plasma membrane"/>
    <property type="evidence" value="ECO:0007669"/>
    <property type="project" value="UniProtKB-SubCell"/>
</dbReference>
<dbReference type="SMART" id="SM00408">
    <property type="entry name" value="IGc2"/>
    <property type="match status" value="4"/>
</dbReference>
<evidence type="ECO:0000256" key="6">
    <source>
        <dbReference type="ARBA" id="ARBA00022989"/>
    </source>
</evidence>
<dbReference type="EMBL" id="JAFDVH010000001">
    <property type="protein sequence ID" value="KAG7491279.1"/>
    <property type="molecule type" value="Genomic_DNA"/>
</dbReference>
<dbReference type="OrthoDB" id="10055367at2759"/>
<dbReference type="SUPFAM" id="SSF48726">
    <property type="entry name" value="Immunoglobulin"/>
    <property type="match status" value="4"/>
</dbReference>
<organism evidence="14 15">
    <name type="scientific">Megalops atlanticus</name>
    <name type="common">Tarpon</name>
    <name type="synonym">Clupea gigantea</name>
    <dbReference type="NCBI Taxonomy" id="7932"/>
    <lineage>
        <taxon>Eukaryota</taxon>
        <taxon>Metazoa</taxon>
        <taxon>Chordata</taxon>
        <taxon>Craniata</taxon>
        <taxon>Vertebrata</taxon>
        <taxon>Euteleostomi</taxon>
        <taxon>Actinopterygii</taxon>
        <taxon>Neopterygii</taxon>
        <taxon>Teleostei</taxon>
        <taxon>Elopiformes</taxon>
        <taxon>Megalopidae</taxon>
        <taxon>Megalops</taxon>
    </lineage>
</organism>
<dbReference type="GO" id="GO:0007156">
    <property type="term" value="P:homophilic cell adhesion via plasma membrane adhesion molecules"/>
    <property type="evidence" value="ECO:0007669"/>
    <property type="project" value="TreeGrafter"/>
</dbReference>